<dbReference type="PANTHER" id="PTHR31276">
    <property type="match status" value="1"/>
</dbReference>
<dbReference type="AlphaFoldDB" id="A0A9Q0GI39"/>
<evidence type="ECO:0008006" key="3">
    <source>
        <dbReference type="Google" id="ProtNLM"/>
    </source>
</evidence>
<dbReference type="InterPro" id="IPR006460">
    <property type="entry name" value="MIZ1-like_pln"/>
</dbReference>
<evidence type="ECO:0000313" key="2">
    <source>
        <dbReference type="Proteomes" id="UP001141552"/>
    </source>
</evidence>
<dbReference type="Pfam" id="PF04759">
    <property type="entry name" value="DUF617"/>
    <property type="match status" value="1"/>
</dbReference>
<reference evidence="1" key="1">
    <citation type="submission" date="2022-02" db="EMBL/GenBank/DDBJ databases">
        <authorList>
            <person name="Henning P.M."/>
            <person name="McCubbin A.G."/>
            <person name="Shore J.S."/>
        </authorList>
    </citation>
    <scope>NUCLEOTIDE SEQUENCE</scope>
    <source>
        <strain evidence="1">F60SS</strain>
        <tissue evidence="1">Leaves</tissue>
    </source>
</reference>
<accession>A0A9Q0GI39</accession>
<evidence type="ECO:0000313" key="1">
    <source>
        <dbReference type="EMBL" id="KAJ4850495.1"/>
    </source>
</evidence>
<dbReference type="PANTHER" id="PTHR31276:SF10">
    <property type="entry name" value="PROTEIN MIZU-KUSSEI 1-LIKE"/>
    <property type="match status" value="1"/>
</dbReference>
<dbReference type="Proteomes" id="UP001141552">
    <property type="component" value="Unassembled WGS sequence"/>
</dbReference>
<protein>
    <recommendedName>
        <fullName evidence="3">Protein MIZU-KUSSEI 1</fullName>
    </recommendedName>
</protein>
<name>A0A9Q0GI39_9ROSI</name>
<dbReference type="OrthoDB" id="1897868at2759"/>
<proteinExistence type="predicted"/>
<organism evidence="1 2">
    <name type="scientific">Turnera subulata</name>
    <dbReference type="NCBI Taxonomy" id="218843"/>
    <lineage>
        <taxon>Eukaryota</taxon>
        <taxon>Viridiplantae</taxon>
        <taxon>Streptophyta</taxon>
        <taxon>Embryophyta</taxon>
        <taxon>Tracheophyta</taxon>
        <taxon>Spermatophyta</taxon>
        <taxon>Magnoliopsida</taxon>
        <taxon>eudicotyledons</taxon>
        <taxon>Gunneridae</taxon>
        <taxon>Pentapetalae</taxon>
        <taxon>rosids</taxon>
        <taxon>fabids</taxon>
        <taxon>Malpighiales</taxon>
        <taxon>Passifloraceae</taxon>
        <taxon>Turnera</taxon>
    </lineage>
</organism>
<dbReference type="EMBL" id="JAKUCV010000311">
    <property type="protein sequence ID" value="KAJ4850495.1"/>
    <property type="molecule type" value="Genomic_DNA"/>
</dbReference>
<keyword evidence="2" id="KW-1185">Reference proteome</keyword>
<sequence>MGATNITSGVTAVDCQKQVRSWRLLRSLIELLIPTCHSTSIQEQQEHTLQDYHYLYHPYKPTLISSSTTKVTGTIFGFRRGKASLCIQTHSKSILLLELTVSTTILAREMLGGVLRIALESTNHGCGQEKPSSLLSTPVWSMYFNGRRVGYAVKRRPSKSDMDALRLMSSVATGAGIISGKELGRHDDELMYLRAKFETVSGSRPEAASFHLIDPNGSIDQELSIFFFRST</sequence>
<reference evidence="1" key="2">
    <citation type="journal article" date="2023" name="Plants (Basel)">
        <title>Annotation of the Turnera subulata (Passifloraceae) Draft Genome Reveals the S-Locus Evolved after the Divergence of Turneroideae from Passifloroideae in a Stepwise Manner.</title>
        <authorList>
            <person name="Henning P.M."/>
            <person name="Roalson E.H."/>
            <person name="Mir W."/>
            <person name="McCubbin A.G."/>
            <person name="Shore J.S."/>
        </authorList>
    </citation>
    <scope>NUCLEOTIDE SEQUENCE</scope>
    <source>
        <strain evidence="1">F60SS</strain>
    </source>
</reference>
<comment type="caution">
    <text evidence="1">The sequence shown here is derived from an EMBL/GenBank/DDBJ whole genome shotgun (WGS) entry which is preliminary data.</text>
</comment>
<gene>
    <name evidence="1" type="ORF">Tsubulata_011957</name>
</gene>
<dbReference type="NCBIfam" id="TIGR01570">
    <property type="entry name" value="A_thal_3588"/>
    <property type="match status" value="1"/>
</dbReference>
<dbReference type="GO" id="GO:0010274">
    <property type="term" value="P:hydrotropism"/>
    <property type="evidence" value="ECO:0007669"/>
    <property type="project" value="InterPro"/>
</dbReference>